<accession>A0A3M5R848</accession>
<dbReference type="RefSeq" id="WP_147478039.1">
    <property type="nucleotide sequence ID" value="NZ_RBTT01000306.1"/>
</dbReference>
<dbReference type="EMBL" id="RBTT01000306">
    <property type="protein sequence ID" value="RMU05229.1"/>
    <property type="molecule type" value="Genomic_DNA"/>
</dbReference>
<organism evidence="1 2">
    <name type="scientific">Pseudomonas syringae pv. coriandricola</name>
    <dbReference type="NCBI Taxonomy" id="264453"/>
    <lineage>
        <taxon>Bacteria</taxon>
        <taxon>Pseudomonadati</taxon>
        <taxon>Pseudomonadota</taxon>
        <taxon>Gammaproteobacteria</taxon>
        <taxon>Pseudomonadales</taxon>
        <taxon>Pseudomonadaceae</taxon>
        <taxon>Pseudomonas</taxon>
    </lineage>
</organism>
<proteinExistence type="predicted"/>
<reference evidence="1 2" key="1">
    <citation type="submission" date="2018-08" db="EMBL/GenBank/DDBJ databases">
        <title>Recombination of ecologically and evolutionarily significant loci maintains genetic cohesion in the Pseudomonas syringae species complex.</title>
        <authorList>
            <person name="Dillon M."/>
            <person name="Thakur S."/>
            <person name="Almeida R.N.D."/>
            <person name="Weir B.S."/>
            <person name="Guttman D.S."/>
        </authorList>
    </citation>
    <scope>NUCLEOTIDE SEQUENCE [LARGE SCALE GENOMIC DNA]</scope>
    <source>
        <strain evidence="1 2">ICMP 9829</strain>
    </source>
</reference>
<evidence type="ECO:0008006" key="3">
    <source>
        <dbReference type="Google" id="ProtNLM"/>
    </source>
</evidence>
<dbReference type="InterPro" id="IPR050049">
    <property type="entry name" value="Dodecin_bact"/>
</dbReference>
<dbReference type="InterPro" id="IPR036694">
    <property type="entry name" value="Dodecin-like_sf"/>
</dbReference>
<evidence type="ECO:0000313" key="1">
    <source>
        <dbReference type="EMBL" id="RMU05229.1"/>
    </source>
</evidence>
<feature type="non-terminal residue" evidence="1">
    <location>
        <position position="1"/>
    </location>
</feature>
<dbReference type="InterPro" id="IPR009923">
    <property type="entry name" value="Dodecin"/>
</dbReference>
<evidence type="ECO:0000313" key="2">
    <source>
        <dbReference type="Proteomes" id="UP000274212"/>
    </source>
</evidence>
<sequence>TIEDAINNALAEASKSLSHLEWFEVTETRGHIENGKVAHFQVTLKVGFRIAAS</sequence>
<gene>
    <name evidence="1" type="ORF">ALP36_05171</name>
</gene>
<dbReference type="Pfam" id="PF07311">
    <property type="entry name" value="Dodecin"/>
    <property type="match status" value="1"/>
</dbReference>
<name>A0A3M5R848_9PSED</name>
<dbReference type="NCBIfam" id="NF043052">
    <property type="entry name" value="DodecBact"/>
    <property type="match status" value="1"/>
</dbReference>
<dbReference type="SUPFAM" id="SSF89807">
    <property type="entry name" value="Dodecin-like"/>
    <property type="match status" value="1"/>
</dbReference>
<dbReference type="Gene3D" id="3.30.1660.10">
    <property type="entry name" value="Flavin-binding protein dodecin"/>
    <property type="match status" value="1"/>
</dbReference>
<dbReference type="PANTHER" id="PTHR39324">
    <property type="entry name" value="CALCIUM DODECIN"/>
    <property type="match status" value="1"/>
</dbReference>
<comment type="caution">
    <text evidence="1">The sequence shown here is derived from an EMBL/GenBank/DDBJ whole genome shotgun (WGS) entry which is preliminary data.</text>
</comment>
<dbReference type="AlphaFoldDB" id="A0A3M5R848"/>
<dbReference type="InterPro" id="IPR025543">
    <property type="entry name" value="Dodecin-like"/>
</dbReference>
<dbReference type="PANTHER" id="PTHR39324:SF1">
    <property type="entry name" value="CALCIUM DODECIN"/>
    <property type="match status" value="1"/>
</dbReference>
<protein>
    <recommendedName>
        <fullName evidence="3">Dodecin</fullName>
    </recommendedName>
</protein>
<dbReference type="Proteomes" id="UP000274212">
    <property type="component" value="Unassembled WGS sequence"/>
</dbReference>